<dbReference type="InterPro" id="IPR001650">
    <property type="entry name" value="Helicase_C-like"/>
</dbReference>
<dbReference type="PROSITE" id="PS51194">
    <property type="entry name" value="HELICASE_CTER"/>
    <property type="match status" value="1"/>
</dbReference>
<evidence type="ECO:0000259" key="1">
    <source>
        <dbReference type="PROSITE" id="PS51192"/>
    </source>
</evidence>
<dbReference type="Pfam" id="PF13091">
    <property type="entry name" value="PLDc_2"/>
    <property type="match status" value="1"/>
</dbReference>
<dbReference type="Pfam" id="PF04851">
    <property type="entry name" value="ResIII"/>
    <property type="match status" value="1"/>
</dbReference>
<proteinExistence type="predicted"/>
<dbReference type="CDD" id="cd18032">
    <property type="entry name" value="DEXHc_RE_I_III_res"/>
    <property type="match status" value="1"/>
</dbReference>
<dbReference type="SMART" id="SM00490">
    <property type="entry name" value="HELICc"/>
    <property type="match status" value="1"/>
</dbReference>
<evidence type="ECO:0000259" key="2">
    <source>
        <dbReference type="PROSITE" id="PS51194"/>
    </source>
</evidence>
<dbReference type="InterPro" id="IPR014001">
    <property type="entry name" value="Helicase_ATP-bd"/>
</dbReference>
<protein>
    <submittedName>
        <fullName evidence="3">Type III restriction protein res subunit</fullName>
    </submittedName>
</protein>
<dbReference type="Gene3D" id="3.40.50.300">
    <property type="entry name" value="P-loop containing nucleotide triphosphate hydrolases"/>
    <property type="match status" value="2"/>
</dbReference>
<dbReference type="SMART" id="SM00487">
    <property type="entry name" value="DEXDc"/>
    <property type="match status" value="1"/>
</dbReference>
<dbReference type="SUPFAM" id="SSF52540">
    <property type="entry name" value="P-loop containing nucleoside triphosphate hydrolases"/>
    <property type="match status" value="1"/>
</dbReference>
<sequence>MADDPNNDMAPGLYETPLTEELQARVERTGLEATSKPIPAERRDAALSGSVQRTLREHLSALPEAPRKAVYTTNEILRQIAGPSAQLVTDSRGDPLELQSLTDGRPRYATRPLTPLNQSTLITNARRDESLAQTLNLELATADRVDLLCAFVKWSGIQSIMDTLAMLHEQGVPVRLLTTTYMGATDATAIHRLADELGFQVKVNYNTGTTRLHAKSWMIYRNSGFHTAFIGSSNLSHAAMVDGLEWNVRVSAVNEPALFSKLGTAFDTYWDDPKFEPYLPDRDDERLATSLKQAVAQPGRHFDAAFLDIQPQPHQRIMLDDLAHERQQDFHRNLVVAATGTGKTVLAALDYLRLCGDKPGSLSLLFVAHRKEILEQARSTYAHVLNDANFGELLVGGEHPTEHRHVFASVQSLSRMNLDALDPTAFDVMVIDEFHHAEAATYRRILDHFQPRELLGLTATPERADGVNVASFFGDRIASELRLWDALDGDLLAPFHYFVQWDDTDLRGVKASGGEYQAGELSRLYTDNDGRSRLVLAAMRHRILDPTRMKALAFCVSVEHAHYMADVLSQAGVPSVALSGQSSREFREAAIRDLREGRLACLCTVDLFNEGIDIPSIDTVIMLRPTQSATIFLQQLGRGLRRAPGKSVLTVLDFVGHQREDFSFEPRLRALTGQGRKQLVDSVEKGFSELPAGCEIQFDKMSQKEVLKNVKRQLATTTLRLVNEFADYARRSASPTEYSLRRFLAESGLTLGSIFGRSKFRGEPVEMTFIRHRAGLAATIDVSPTGTYLRGRVRNFAHVDDPARAQAYVALSSPQGPQWDDLGPMQRIAAEMLFYSVWPKGRDQDDQLIGSIRDGLDVLRAHGWFSDELREVMESSVDASRAVFERPGGNLAGTPLVVHGTYRREELLAAIGVGRADGDARMPGDVREGVVWVESTGIGALSVQLEKDSDSFTDTTMYADYAINDTLFHWQSQSATTPGSSSGRRLLGEHAQSFDLALFVRQRGNDDLGKGAPYTFLGLVDLVSYSGSKPISITWRLRRPMPQGLYLAARAAAT</sequence>
<name>A0A2C7AS30_9ACTN</name>
<feature type="domain" description="Helicase ATP-binding" evidence="1">
    <location>
        <begin position="324"/>
        <end position="479"/>
    </location>
</feature>
<dbReference type="PANTHER" id="PTHR47962:SF7">
    <property type="entry name" value="MITOCHONDRIAL ATP-DEPENDENT HELICASE IRC3-RELATED"/>
    <property type="match status" value="1"/>
</dbReference>
<dbReference type="InterPro" id="IPR025202">
    <property type="entry name" value="PLD-like_dom"/>
</dbReference>
<dbReference type="PROSITE" id="PS51192">
    <property type="entry name" value="HELICASE_ATP_BIND_1"/>
    <property type="match status" value="1"/>
</dbReference>
<dbReference type="EMBL" id="LT576035">
    <property type="protein sequence ID" value="SBN39457.1"/>
    <property type="molecule type" value="Genomic_DNA"/>
</dbReference>
<dbReference type="InterPro" id="IPR027417">
    <property type="entry name" value="P-loop_NTPase"/>
</dbReference>
<dbReference type="RefSeq" id="WP_197661747.1">
    <property type="nucleotide sequence ID" value="NZ_JBJDUN010000021.1"/>
</dbReference>
<dbReference type="PANTHER" id="PTHR47962">
    <property type="entry name" value="ATP-DEPENDENT HELICASE LHR-RELATED-RELATED"/>
    <property type="match status" value="1"/>
</dbReference>
<dbReference type="GO" id="GO:0005524">
    <property type="term" value="F:ATP binding"/>
    <property type="evidence" value="ECO:0007669"/>
    <property type="project" value="InterPro"/>
</dbReference>
<dbReference type="InterPro" id="IPR006935">
    <property type="entry name" value="Helicase/UvrB_N"/>
</dbReference>
<organism evidence="3">
    <name type="scientific">Propionibacterium freudenreichii</name>
    <dbReference type="NCBI Taxonomy" id="1744"/>
    <lineage>
        <taxon>Bacteria</taxon>
        <taxon>Bacillati</taxon>
        <taxon>Actinomycetota</taxon>
        <taxon>Actinomycetes</taxon>
        <taxon>Propionibacteriales</taxon>
        <taxon>Propionibacteriaceae</taxon>
        <taxon>Propionibacterium</taxon>
    </lineage>
</organism>
<dbReference type="REBASE" id="177146">
    <property type="entry name" value="PfrJS10ORF1814P"/>
</dbReference>
<dbReference type="AlphaFoldDB" id="A0A2C7AS30"/>
<dbReference type="InterPro" id="IPR021835">
    <property type="entry name" value="DUF3427"/>
</dbReference>
<dbReference type="Pfam" id="PF11907">
    <property type="entry name" value="DUF3427"/>
    <property type="match status" value="1"/>
</dbReference>
<evidence type="ECO:0000313" key="3">
    <source>
        <dbReference type="EMBL" id="SBN39457.1"/>
    </source>
</evidence>
<dbReference type="Gene3D" id="3.30.870.10">
    <property type="entry name" value="Endonuclease Chain A"/>
    <property type="match status" value="1"/>
</dbReference>
<dbReference type="CDD" id="cd09203">
    <property type="entry name" value="PLDc_N_DEXD_b1"/>
    <property type="match status" value="1"/>
</dbReference>
<accession>A0A2C7AS30</accession>
<dbReference type="CDD" id="cd18799">
    <property type="entry name" value="SF2_C_EcoAI-like"/>
    <property type="match status" value="1"/>
</dbReference>
<dbReference type="SUPFAM" id="SSF56024">
    <property type="entry name" value="Phospholipase D/nuclease"/>
    <property type="match status" value="1"/>
</dbReference>
<gene>
    <name evidence="3" type="ORF">PFR_JS10_1814</name>
</gene>
<dbReference type="GO" id="GO:0003677">
    <property type="term" value="F:DNA binding"/>
    <property type="evidence" value="ECO:0007669"/>
    <property type="project" value="InterPro"/>
</dbReference>
<feature type="domain" description="Helicase C-terminal" evidence="2">
    <location>
        <begin position="538"/>
        <end position="691"/>
    </location>
</feature>
<dbReference type="InterPro" id="IPR052511">
    <property type="entry name" value="ATP-dep_Helicase"/>
</dbReference>
<dbReference type="GO" id="GO:0016887">
    <property type="term" value="F:ATP hydrolysis activity"/>
    <property type="evidence" value="ECO:0007669"/>
    <property type="project" value="TreeGrafter"/>
</dbReference>
<dbReference type="Pfam" id="PF00271">
    <property type="entry name" value="Helicase_C"/>
    <property type="match status" value="1"/>
</dbReference>
<reference evidence="3" key="1">
    <citation type="submission" date="2016-05" db="EMBL/GenBank/DDBJ databases">
        <authorList>
            <person name="Lavstsen T."/>
            <person name="Jespersen J.S."/>
        </authorList>
    </citation>
    <scope>NUCLEOTIDE SEQUENCE</scope>
    <source>
        <strain evidence="3">PFRJS10</strain>
    </source>
</reference>